<dbReference type="Gene3D" id="3.30.30.40">
    <property type="match status" value="1"/>
</dbReference>
<keyword evidence="1" id="KW-0808">Transferase</keyword>
<dbReference type="InterPro" id="IPR037171">
    <property type="entry name" value="NagB/RpiA_transferase-like"/>
</dbReference>
<dbReference type="InterPro" id="IPR004165">
    <property type="entry name" value="CoA_trans_fam_I"/>
</dbReference>
<dbReference type="STRING" id="476652.DEAC_c06510"/>
<accession>A0A0J1FVH5</accession>
<organism evidence="1 2">
    <name type="scientific">Desulfosporosinus acididurans</name>
    <dbReference type="NCBI Taxonomy" id="476652"/>
    <lineage>
        <taxon>Bacteria</taxon>
        <taxon>Bacillati</taxon>
        <taxon>Bacillota</taxon>
        <taxon>Clostridia</taxon>
        <taxon>Eubacteriales</taxon>
        <taxon>Desulfitobacteriaceae</taxon>
        <taxon>Desulfosporosinus</taxon>
    </lineage>
</organism>
<reference evidence="1 2" key="1">
    <citation type="submission" date="2015-06" db="EMBL/GenBank/DDBJ databases">
        <title>Draft genome of the moderately acidophilic sulfate reducer Candidatus Desulfosporosinus acididurans strain M1.</title>
        <authorList>
            <person name="Poehlein A."/>
            <person name="Petzsch P."/>
            <person name="Johnson B.D."/>
            <person name="Schloemann M."/>
            <person name="Daniel R."/>
            <person name="Muehling M."/>
        </authorList>
    </citation>
    <scope>NUCLEOTIDE SEQUENCE [LARGE SCALE GENOMIC DNA]</scope>
    <source>
        <strain evidence="1 2">M1</strain>
    </source>
</reference>
<gene>
    <name evidence="1" type="primary">gctA</name>
    <name evidence="1" type="ORF">DEAC_c06510</name>
</gene>
<evidence type="ECO:0000313" key="1">
    <source>
        <dbReference type="EMBL" id="KLU67439.1"/>
    </source>
</evidence>
<dbReference type="SMART" id="SM00882">
    <property type="entry name" value="CoA_trans"/>
    <property type="match status" value="1"/>
</dbReference>
<dbReference type="RefSeq" id="WP_047808582.1">
    <property type="nucleotide sequence ID" value="NZ_LDZY01000002.1"/>
</dbReference>
<comment type="caution">
    <text evidence="1">The sequence shown here is derived from an EMBL/GenBank/DDBJ whole genome shotgun (WGS) entry which is preliminary data.</text>
</comment>
<dbReference type="PATRIC" id="fig|476652.3.peg.666"/>
<evidence type="ECO:0000313" key="2">
    <source>
        <dbReference type="Proteomes" id="UP000036356"/>
    </source>
</evidence>
<dbReference type="GO" id="GO:0018730">
    <property type="term" value="F:glutaconate CoA-transferase activity"/>
    <property type="evidence" value="ECO:0007669"/>
    <property type="project" value="UniProtKB-EC"/>
</dbReference>
<proteinExistence type="predicted"/>
<name>A0A0J1FVH5_9FIRM</name>
<protein>
    <submittedName>
        <fullName evidence="1">Glutaconate CoA-transferase subunit A</fullName>
        <ecNumber evidence="1">2.8.3.12</ecNumber>
    </submittedName>
</protein>
<dbReference type="EC" id="2.8.3.12" evidence="1"/>
<dbReference type="EMBL" id="LDZY01000002">
    <property type="protein sequence ID" value="KLU67439.1"/>
    <property type="molecule type" value="Genomic_DNA"/>
</dbReference>
<sequence>MARPKVVSLTEAIGQINDGDMLTFGGFTVWRRPMAAIYELIRQKKRNLHLVEVNGGTHDDMLVGAGCVGIWESSWCGHELYGKFGSNLARRIEKGEILYEDWAHIHILNRLTAGAKGLPFLPTYSAMGCDMLNPENDNLGKAGLRNGSNRHIGKHKYMMYKEPFTDSEIILVPAANPDWCITHVQMAGNEGTVRVEGLKFSDQEVIKASKHNIIITEQIVPEEYLRREPTRNMLPGYLVDYIVELPWGAHPTGLYGVHEPDGEFISSFFKATRTQEGFDQWAEEWIFGVKDFQEYLNKLGINRLESLRANPALGYSSTMKRGSR</sequence>
<dbReference type="AlphaFoldDB" id="A0A0J1FVH5"/>
<dbReference type="Gene3D" id="3.40.1080.10">
    <property type="entry name" value="Glutaconate Coenzyme A-transferase"/>
    <property type="match status" value="1"/>
</dbReference>
<dbReference type="Pfam" id="PF01144">
    <property type="entry name" value="CoA_trans"/>
    <property type="match status" value="1"/>
</dbReference>
<keyword evidence="2" id="KW-1185">Reference proteome</keyword>
<dbReference type="Proteomes" id="UP000036356">
    <property type="component" value="Unassembled WGS sequence"/>
</dbReference>
<dbReference type="SUPFAM" id="SSF100950">
    <property type="entry name" value="NagB/RpiA/CoA transferase-like"/>
    <property type="match status" value="1"/>
</dbReference>